<organism evidence="2 3">
    <name type="scientific">Eumeta variegata</name>
    <name type="common">Bagworm moth</name>
    <name type="synonym">Eumeta japonica</name>
    <dbReference type="NCBI Taxonomy" id="151549"/>
    <lineage>
        <taxon>Eukaryota</taxon>
        <taxon>Metazoa</taxon>
        <taxon>Ecdysozoa</taxon>
        <taxon>Arthropoda</taxon>
        <taxon>Hexapoda</taxon>
        <taxon>Insecta</taxon>
        <taxon>Pterygota</taxon>
        <taxon>Neoptera</taxon>
        <taxon>Endopterygota</taxon>
        <taxon>Lepidoptera</taxon>
        <taxon>Glossata</taxon>
        <taxon>Ditrysia</taxon>
        <taxon>Tineoidea</taxon>
        <taxon>Psychidae</taxon>
        <taxon>Oiketicinae</taxon>
        <taxon>Eumeta</taxon>
    </lineage>
</organism>
<accession>A0A4C2A343</accession>
<gene>
    <name evidence="2" type="ORF">EVAR_44115_1</name>
</gene>
<proteinExistence type="predicted"/>
<name>A0A4C2A343_EUMVA</name>
<dbReference type="EMBL" id="BGZK01002372">
    <property type="protein sequence ID" value="GBP93405.1"/>
    <property type="molecule type" value="Genomic_DNA"/>
</dbReference>
<feature type="region of interest" description="Disordered" evidence="1">
    <location>
        <begin position="56"/>
        <end position="107"/>
    </location>
</feature>
<evidence type="ECO:0000256" key="1">
    <source>
        <dbReference type="SAM" id="MobiDB-lite"/>
    </source>
</evidence>
<feature type="compositionally biased region" description="Basic residues" evidence="1">
    <location>
        <begin position="56"/>
        <end position="67"/>
    </location>
</feature>
<dbReference type="Proteomes" id="UP000299102">
    <property type="component" value="Unassembled WGS sequence"/>
</dbReference>
<dbReference type="AlphaFoldDB" id="A0A4C2A343"/>
<evidence type="ECO:0000313" key="2">
    <source>
        <dbReference type="EMBL" id="GBP93405.1"/>
    </source>
</evidence>
<sequence>MKRFHVGSRGPTYDFERSLHCYDARTEPGQTFSIELRTITLAATVSEIVRRRHFKRRMTSAGRRRARANGISHRLPTTHDHTRRRATQNPHLNRRREIYLPYTPAVQ</sequence>
<evidence type="ECO:0000313" key="3">
    <source>
        <dbReference type="Proteomes" id="UP000299102"/>
    </source>
</evidence>
<protein>
    <submittedName>
        <fullName evidence="2">Uncharacterized protein</fullName>
    </submittedName>
</protein>
<keyword evidence="3" id="KW-1185">Reference proteome</keyword>
<reference evidence="2 3" key="1">
    <citation type="journal article" date="2019" name="Commun. Biol.">
        <title>The bagworm genome reveals a unique fibroin gene that provides high tensile strength.</title>
        <authorList>
            <person name="Kono N."/>
            <person name="Nakamura H."/>
            <person name="Ohtoshi R."/>
            <person name="Tomita M."/>
            <person name="Numata K."/>
            <person name="Arakawa K."/>
        </authorList>
    </citation>
    <scope>NUCLEOTIDE SEQUENCE [LARGE SCALE GENOMIC DNA]</scope>
</reference>
<comment type="caution">
    <text evidence="2">The sequence shown here is derived from an EMBL/GenBank/DDBJ whole genome shotgun (WGS) entry which is preliminary data.</text>
</comment>